<sequence length="188" mass="20570">MVEDGVCYKMGHGEVSECVTEPAPGPALSLRPRGGLARALYEKHQTDQFLSQFDKSQLTVEATRGLLGEPEVGAGPLVIAILFLPESKRGDVAVETMFFEKSKVMLKVQVSLFGPTVRTNTVSCREPVYEPSPRCANLRLRTFPFSNPLSGVECIARRHAPLQHIVPPDNVFVSGKSATTDQENAYIP</sequence>
<proteinExistence type="predicted"/>
<reference evidence="1" key="2">
    <citation type="submission" date="2021-08" db="EMBL/GenBank/DDBJ databases">
        <authorList>
            <person name="Eriksson T."/>
        </authorList>
    </citation>
    <scope>NUCLEOTIDE SEQUENCE</scope>
    <source>
        <strain evidence="1">Stoneville</strain>
        <tissue evidence="1">Whole head</tissue>
    </source>
</reference>
<keyword evidence="2" id="KW-1185">Reference proteome</keyword>
<dbReference type="Proteomes" id="UP000719412">
    <property type="component" value="Unassembled WGS sequence"/>
</dbReference>
<dbReference type="AlphaFoldDB" id="A0A8J6H6J4"/>
<protein>
    <submittedName>
        <fullName evidence="1">Uncharacterized protein</fullName>
    </submittedName>
</protein>
<comment type="caution">
    <text evidence="1">The sequence shown here is derived from an EMBL/GenBank/DDBJ whole genome shotgun (WGS) entry which is preliminary data.</text>
</comment>
<name>A0A8J6H6J4_TENMO</name>
<dbReference type="EMBL" id="JABDTM020028388">
    <property type="protein sequence ID" value="KAH0809029.1"/>
    <property type="molecule type" value="Genomic_DNA"/>
</dbReference>
<accession>A0A8J6H6J4</accession>
<gene>
    <name evidence="1" type="ORF">GEV33_013766</name>
</gene>
<organism evidence="1 2">
    <name type="scientific">Tenebrio molitor</name>
    <name type="common">Yellow mealworm beetle</name>
    <dbReference type="NCBI Taxonomy" id="7067"/>
    <lineage>
        <taxon>Eukaryota</taxon>
        <taxon>Metazoa</taxon>
        <taxon>Ecdysozoa</taxon>
        <taxon>Arthropoda</taxon>
        <taxon>Hexapoda</taxon>
        <taxon>Insecta</taxon>
        <taxon>Pterygota</taxon>
        <taxon>Neoptera</taxon>
        <taxon>Endopterygota</taxon>
        <taxon>Coleoptera</taxon>
        <taxon>Polyphaga</taxon>
        <taxon>Cucujiformia</taxon>
        <taxon>Tenebrionidae</taxon>
        <taxon>Tenebrio</taxon>
    </lineage>
</organism>
<evidence type="ECO:0000313" key="2">
    <source>
        <dbReference type="Proteomes" id="UP000719412"/>
    </source>
</evidence>
<evidence type="ECO:0000313" key="1">
    <source>
        <dbReference type="EMBL" id="KAH0809029.1"/>
    </source>
</evidence>
<reference evidence="1" key="1">
    <citation type="journal article" date="2020" name="J Insects Food Feed">
        <title>The yellow mealworm (Tenebrio molitor) genome: a resource for the emerging insects as food and feed industry.</title>
        <authorList>
            <person name="Eriksson T."/>
            <person name="Andere A."/>
            <person name="Kelstrup H."/>
            <person name="Emery V."/>
            <person name="Picard C."/>
        </authorList>
    </citation>
    <scope>NUCLEOTIDE SEQUENCE</scope>
    <source>
        <strain evidence="1">Stoneville</strain>
        <tissue evidence="1">Whole head</tissue>
    </source>
</reference>